<evidence type="ECO:0000256" key="2">
    <source>
        <dbReference type="PIRNR" id="PIRNR037514"/>
    </source>
</evidence>
<dbReference type="PIRSF" id="PIRSF037514">
    <property type="entry name" value="Rab_ger_ger_transf_A_fun"/>
    <property type="match status" value="1"/>
</dbReference>
<dbReference type="GO" id="GO:0005092">
    <property type="term" value="F:GDP-dissociation inhibitor activity"/>
    <property type="evidence" value="ECO:0007669"/>
    <property type="project" value="UniProtKB-UniRule"/>
</dbReference>
<dbReference type="Gene3D" id="3.30.519.10">
    <property type="entry name" value="Guanine Nucleotide Dissociation Inhibitor, domain 2"/>
    <property type="match status" value="1"/>
</dbReference>
<comment type="caution">
    <text evidence="3">The sequence shown here is derived from an EMBL/GenBank/DDBJ whole genome shotgun (WGS) entry which is preliminary data.</text>
</comment>
<dbReference type="GO" id="GO:0005829">
    <property type="term" value="C:cytosol"/>
    <property type="evidence" value="ECO:0007669"/>
    <property type="project" value="TreeGrafter"/>
</dbReference>
<dbReference type="SUPFAM" id="SSF51905">
    <property type="entry name" value="FAD/NAD(P)-binding domain"/>
    <property type="match status" value="1"/>
</dbReference>
<dbReference type="AlphaFoldDB" id="A0A168C332"/>
<dbReference type="GO" id="GO:0007264">
    <property type="term" value="P:small GTPase-mediated signal transduction"/>
    <property type="evidence" value="ECO:0007669"/>
    <property type="project" value="UniProtKB-UniRule"/>
</dbReference>
<dbReference type="STRING" id="1081109.A0A168C332"/>
<sequence>MDFLSDKEWHVVISGTGLQQSLLALALSRSGKNVLHVDANEYYGGAEAALSLQEAKAWAEKHAGKARGQHAPFSAARVAQEDACGLAASRSYSIALAPQLIHARSELLKQLVSSKAFRQVEFLAVGSFFIFQPPSEDASSNHKPRLSRIPSTREDVFTNTTIPTRSKRMLMKFLKFVLEYDSEPHLERWKQREAEPLVEFLRTEFQLDSELQSYIVTLTLSIDGQISVGAGLAAINRHLSSMGMFGAGFAAVYPKWGGLAEVAQVGCRAGAVGGAVYMLGVGISSSQNSTSEGRGTVGITLSNNVVIKSRTLIQNAETSSLEGVRLNRLVAIINQPLSSMFEVAVDNAPTPSTAVVAFPTGSVSDENGSPSQYPIYALVHSSDTGECPAGQSVVYLSIVAHSTSEQLLDAALLSLMSAVSEAEPAQSIFRLHYAQACGNASFIVEDRTGSFDWLPADLAFNDAVLEQVQQAWKFTASPSDEETYMTFDDRESFDEDNDAFDS</sequence>
<name>A0A168C332_9HYPO</name>
<comment type="similarity">
    <text evidence="1 2">Belongs to the Rab GDI family.</text>
</comment>
<dbReference type="PANTHER" id="PTHR11787">
    <property type="entry name" value="RAB GDP-DISSOCIATION INHIBITOR"/>
    <property type="match status" value="1"/>
</dbReference>
<keyword evidence="3" id="KW-0808">Transferase</keyword>
<accession>A0A168C332</accession>
<dbReference type="InterPro" id="IPR017230">
    <property type="entry name" value="Mrs6"/>
</dbReference>
<dbReference type="Proteomes" id="UP000078544">
    <property type="component" value="Unassembled WGS sequence"/>
</dbReference>
<dbReference type="InterPro" id="IPR018203">
    <property type="entry name" value="GDP_dissociation_inhibitor"/>
</dbReference>
<proteinExistence type="inferred from homology"/>
<dbReference type="Pfam" id="PF00996">
    <property type="entry name" value="GDI"/>
    <property type="match status" value="1"/>
</dbReference>
<dbReference type="GO" id="GO:0016192">
    <property type="term" value="P:vesicle-mediated transport"/>
    <property type="evidence" value="ECO:0007669"/>
    <property type="project" value="TreeGrafter"/>
</dbReference>
<evidence type="ECO:0000256" key="1">
    <source>
        <dbReference type="ARBA" id="ARBA00005593"/>
    </source>
</evidence>
<dbReference type="EMBL" id="AZGY01000008">
    <property type="protein sequence ID" value="KZZ96081.1"/>
    <property type="molecule type" value="Genomic_DNA"/>
</dbReference>
<organism evidence="3 4">
    <name type="scientific">Moelleriella libera RCEF 2490</name>
    <dbReference type="NCBI Taxonomy" id="1081109"/>
    <lineage>
        <taxon>Eukaryota</taxon>
        <taxon>Fungi</taxon>
        <taxon>Dikarya</taxon>
        <taxon>Ascomycota</taxon>
        <taxon>Pezizomycotina</taxon>
        <taxon>Sordariomycetes</taxon>
        <taxon>Hypocreomycetidae</taxon>
        <taxon>Hypocreales</taxon>
        <taxon>Clavicipitaceae</taxon>
        <taxon>Moelleriella</taxon>
    </lineage>
</organism>
<reference evidence="3 4" key="1">
    <citation type="journal article" date="2016" name="Genome Biol. Evol.">
        <title>Divergent and convergent evolution of fungal pathogenicity.</title>
        <authorList>
            <person name="Shang Y."/>
            <person name="Xiao G."/>
            <person name="Zheng P."/>
            <person name="Cen K."/>
            <person name="Zhan S."/>
            <person name="Wang C."/>
        </authorList>
    </citation>
    <scope>NUCLEOTIDE SEQUENCE [LARGE SCALE GENOMIC DNA]</scope>
    <source>
        <strain evidence="3 4">RCEF 2490</strain>
    </source>
</reference>
<dbReference type="GO" id="GO:0005968">
    <property type="term" value="C:Rab-protein geranylgeranyltransferase complex"/>
    <property type="evidence" value="ECO:0007669"/>
    <property type="project" value="TreeGrafter"/>
</dbReference>
<protein>
    <recommendedName>
        <fullName evidence="2">Rab proteins geranylgeranyltransferase</fullName>
    </recommendedName>
</protein>
<keyword evidence="4" id="KW-1185">Reference proteome</keyword>
<dbReference type="Gene3D" id="3.50.50.60">
    <property type="entry name" value="FAD/NAD(P)-binding domain"/>
    <property type="match status" value="1"/>
</dbReference>
<dbReference type="GO" id="GO:0016740">
    <property type="term" value="F:transferase activity"/>
    <property type="evidence" value="ECO:0007669"/>
    <property type="project" value="UniProtKB-KW"/>
</dbReference>
<evidence type="ECO:0000313" key="4">
    <source>
        <dbReference type="Proteomes" id="UP000078544"/>
    </source>
</evidence>
<evidence type="ECO:0000313" key="3">
    <source>
        <dbReference type="EMBL" id="KZZ96081.1"/>
    </source>
</evidence>
<dbReference type="InterPro" id="IPR036188">
    <property type="entry name" value="FAD/NAD-bd_sf"/>
</dbReference>
<gene>
    <name evidence="3" type="ORF">AAL_04377</name>
</gene>
<dbReference type="OrthoDB" id="1923006at2759"/>
<dbReference type="PANTHER" id="PTHR11787:SF4">
    <property type="entry name" value="CHM, RAB ESCORT PROTEIN 1"/>
    <property type="match status" value="1"/>
</dbReference>
<dbReference type="GO" id="GO:0005634">
    <property type="term" value="C:nucleus"/>
    <property type="evidence" value="ECO:0007669"/>
    <property type="project" value="TreeGrafter"/>
</dbReference>
<dbReference type="PRINTS" id="PR00891">
    <property type="entry name" value="RABGDIREP"/>
</dbReference>
<dbReference type="Gene3D" id="1.10.405.10">
    <property type="entry name" value="Guanine Nucleotide Dissociation Inhibitor, domain 1"/>
    <property type="match status" value="1"/>
</dbReference>